<proteinExistence type="predicted"/>
<name>A0A0H4TK54_9BACT</name>
<protein>
    <submittedName>
        <fullName evidence="1">Uncharacterized protein</fullName>
    </submittedName>
</protein>
<evidence type="ECO:0000313" key="1">
    <source>
        <dbReference type="EMBL" id="AKQ00864.1"/>
    </source>
</evidence>
<sequence length="88" mass="9945">MSPKFEIDVDLGRPVLGPDPVESVMIVVKELTHIDGDSVRPITNRTAIYARTKDIYPEERDRTMRAIRQLRGVKKVTAFLPPSSDNKP</sequence>
<dbReference type="AlphaFoldDB" id="A0A0H4TK54"/>
<organism evidence="1">
    <name type="scientific">uncultured Microgenomates bacterium Rifle_16ft_4_minimus_1180</name>
    <dbReference type="NCBI Taxonomy" id="1665106"/>
    <lineage>
        <taxon>Bacteria</taxon>
        <taxon>Candidatus Microgenomatota</taxon>
        <taxon>environmental samples</taxon>
    </lineage>
</organism>
<reference evidence="1" key="1">
    <citation type="journal article" date="2015" name="ISME J.">
        <title>Aquifer environment selects for microbial species cohorts in sediment and groundwater.</title>
        <authorList>
            <person name="Hug L.A."/>
            <person name="Thomas B.C."/>
            <person name="Brown C.T."/>
            <person name="Frischkorn K.R."/>
            <person name="Williams K.H."/>
            <person name="Tringe S.G."/>
            <person name="Banfield J.F."/>
        </authorList>
    </citation>
    <scope>NUCLEOTIDE SEQUENCE</scope>
</reference>
<accession>A0A0H4TK54</accession>
<dbReference type="EMBL" id="KT006940">
    <property type="protein sequence ID" value="AKQ00864.1"/>
    <property type="molecule type" value="Genomic_DNA"/>
</dbReference>